<gene>
    <name evidence="3" type="ORF">E6O51_09470</name>
</gene>
<accession>A0A4S4AQU3</accession>
<proteinExistence type="predicted"/>
<dbReference type="GO" id="GO:0003677">
    <property type="term" value="F:DNA binding"/>
    <property type="evidence" value="ECO:0007669"/>
    <property type="project" value="UniProtKB-KW"/>
</dbReference>
<protein>
    <submittedName>
        <fullName evidence="3">Helix-turn-helix transcriptional regulator</fullName>
    </submittedName>
</protein>
<dbReference type="InterPro" id="IPR001387">
    <property type="entry name" value="Cro/C1-type_HTH"/>
</dbReference>
<evidence type="ECO:0000313" key="3">
    <source>
        <dbReference type="EMBL" id="THF61667.1"/>
    </source>
</evidence>
<dbReference type="Proteomes" id="UP000307956">
    <property type="component" value="Unassembled WGS sequence"/>
</dbReference>
<sequence length="90" mass="9864">MPIRGPNRCNDQRRYQNADMRTFGSRLKAARKEAGLSQAQLARTVGMSQGNLSDIENNHVPTSTFTPKLAAALGVEALWLAEGRGGKRRP</sequence>
<dbReference type="PROSITE" id="PS50943">
    <property type="entry name" value="HTH_CROC1"/>
    <property type="match status" value="1"/>
</dbReference>
<dbReference type="AlphaFoldDB" id="A0A4S4AQU3"/>
<evidence type="ECO:0000259" key="2">
    <source>
        <dbReference type="PROSITE" id="PS50943"/>
    </source>
</evidence>
<dbReference type="PANTHER" id="PTHR46797:SF1">
    <property type="entry name" value="METHYLPHOSPHONATE SYNTHASE"/>
    <property type="match status" value="1"/>
</dbReference>
<feature type="domain" description="HTH cro/C1-type" evidence="2">
    <location>
        <begin position="27"/>
        <end position="80"/>
    </location>
</feature>
<dbReference type="SUPFAM" id="SSF47413">
    <property type="entry name" value="lambda repressor-like DNA-binding domains"/>
    <property type="match status" value="1"/>
</dbReference>
<evidence type="ECO:0000256" key="1">
    <source>
        <dbReference type="ARBA" id="ARBA00023125"/>
    </source>
</evidence>
<dbReference type="InterPro" id="IPR050807">
    <property type="entry name" value="TransReg_Diox_bact_type"/>
</dbReference>
<keyword evidence="4" id="KW-1185">Reference proteome</keyword>
<comment type="caution">
    <text evidence="3">The sequence shown here is derived from an EMBL/GenBank/DDBJ whole genome shotgun (WGS) entry which is preliminary data.</text>
</comment>
<keyword evidence="1" id="KW-0238">DNA-binding</keyword>
<dbReference type="OrthoDB" id="9034362at2"/>
<organism evidence="3 4">
    <name type="scientific">Pseudothauera rhizosphaerae</name>
    <dbReference type="NCBI Taxonomy" id="2565932"/>
    <lineage>
        <taxon>Bacteria</taxon>
        <taxon>Pseudomonadati</taxon>
        <taxon>Pseudomonadota</taxon>
        <taxon>Betaproteobacteria</taxon>
        <taxon>Rhodocyclales</taxon>
        <taxon>Zoogloeaceae</taxon>
        <taxon>Pseudothauera</taxon>
    </lineage>
</organism>
<dbReference type="InterPro" id="IPR010982">
    <property type="entry name" value="Lambda_DNA-bd_dom_sf"/>
</dbReference>
<reference evidence="3 4" key="1">
    <citation type="submission" date="2019-04" db="EMBL/GenBank/DDBJ databases">
        <title>Azoarcus rhizosphaerae sp. nov. isolated from rhizosphere of Ficus religiosa.</title>
        <authorList>
            <person name="Lin S.-Y."/>
            <person name="Hameed A."/>
            <person name="Hsu Y.-H."/>
            <person name="Young C.-C."/>
        </authorList>
    </citation>
    <scope>NUCLEOTIDE SEQUENCE [LARGE SCALE GENOMIC DNA]</scope>
    <source>
        <strain evidence="3 4">CC-YHH848</strain>
    </source>
</reference>
<dbReference type="SMART" id="SM00530">
    <property type="entry name" value="HTH_XRE"/>
    <property type="match status" value="1"/>
</dbReference>
<name>A0A4S4AQU3_9RHOO</name>
<dbReference type="GO" id="GO:0003700">
    <property type="term" value="F:DNA-binding transcription factor activity"/>
    <property type="evidence" value="ECO:0007669"/>
    <property type="project" value="TreeGrafter"/>
</dbReference>
<dbReference type="CDD" id="cd00093">
    <property type="entry name" value="HTH_XRE"/>
    <property type="match status" value="1"/>
</dbReference>
<dbReference type="Pfam" id="PF12844">
    <property type="entry name" value="HTH_19"/>
    <property type="match status" value="1"/>
</dbReference>
<dbReference type="GO" id="GO:0005829">
    <property type="term" value="C:cytosol"/>
    <property type="evidence" value="ECO:0007669"/>
    <property type="project" value="TreeGrafter"/>
</dbReference>
<dbReference type="EMBL" id="SSOD01000006">
    <property type="protein sequence ID" value="THF61667.1"/>
    <property type="molecule type" value="Genomic_DNA"/>
</dbReference>
<dbReference type="PANTHER" id="PTHR46797">
    <property type="entry name" value="HTH-TYPE TRANSCRIPTIONAL REGULATOR"/>
    <property type="match status" value="1"/>
</dbReference>
<evidence type="ECO:0000313" key="4">
    <source>
        <dbReference type="Proteomes" id="UP000307956"/>
    </source>
</evidence>
<dbReference type="Gene3D" id="1.10.260.40">
    <property type="entry name" value="lambda repressor-like DNA-binding domains"/>
    <property type="match status" value="1"/>
</dbReference>